<evidence type="ECO:0008006" key="2">
    <source>
        <dbReference type="Google" id="ProtNLM"/>
    </source>
</evidence>
<protein>
    <recommendedName>
        <fullName evidence="2">Radical SAM core domain-containing protein</fullName>
    </recommendedName>
</protein>
<sequence length="103" mass="11620">MDAIRIALETGFIPHVDMIFGLPGEIKEELHDSIELCYNIVEMGAKTHGHVFMPLPGSAYENMPPGRLDSESRRLLGELSRRKDMTGSWSTQEGIAEYLWSQN</sequence>
<feature type="non-terminal residue" evidence="1">
    <location>
        <position position="103"/>
    </location>
</feature>
<organism evidence="1">
    <name type="scientific">marine sediment metagenome</name>
    <dbReference type="NCBI Taxonomy" id="412755"/>
    <lineage>
        <taxon>unclassified sequences</taxon>
        <taxon>metagenomes</taxon>
        <taxon>ecological metagenomes</taxon>
    </lineage>
</organism>
<dbReference type="Gene3D" id="3.30.750.200">
    <property type="match status" value="1"/>
</dbReference>
<dbReference type="SUPFAM" id="SSF102114">
    <property type="entry name" value="Radical SAM enzymes"/>
    <property type="match status" value="1"/>
</dbReference>
<proteinExistence type="predicted"/>
<dbReference type="AlphaFoldDB" id="X1AT37"/>
<comment type="caution">
    <text evidence="1">The sequence shown here is derived from an EMBL/GenBank/DDBJ whole genome shotgun (WGS) entry which is preliminary data.</text>
</comment>
<name>X1AT37_9ZZZZ</name>
<reference evidence="1" key="1">
    <citation type="journal article" date="2014" name="Front. Microbiol.">
        <title>High frequency of phylogenetically diverse reductive dehalogenase-homologous genes in deep subseafloor sedimentary metagenomes.</title>
        <authorList>
            <person name="Kawai M."/>
            <person name="Futagami T."/>
            <person name="Toyoda A."/>
            <person name="Takaki Y."/>
            <person name="Nishi S."/>
            <person name="Hori S."/>
            <person name="Arai W."/>
            <person name="Tsubouchi T."/>
            <person name="Morono Y."/>
            <person name="Uchiyama I."/>
            <person name="Ito T."/>
            <person name="Fujiyama A."/>
            <person name="Inagaki F."/>
            <person name="Takami H."/>
        </authorList>
    </citation>
    <scope>NUCLEOTIDE SEQUENCE</scope>
    <source>
        <strain evidence="1">Expedition CK06-06</strain>
    </source>
</reference>
<accession>X1AT37</accession>
<dbReference type="InterPro" id="IPR058240">
    <property type="entry name" value="rSAM_sf"/>
</dbReference>
<gene>
    <name evidence="1" type="ORF">S01H4_36364</name>
</gene>
<dbReference type="EMBL" id="BART01019427">
    <property type="protein sequence ID" value="GAG86059.1"/>
    <property type="molecule type" value="Genomic_DNA"/>
</dbReference>
<evidence type="ECO:0000313" key="1">
    <source>
        <dbReference type="EMBL" id="GAG86059.1"/>
    </source>
</evidence>